<dbReference type="InterPro" id="IPR050229">
    <property type="entry name" value="GlpE_sulfurtransferase"/>
</dbReference>
<keyword evidence="2" id="KW-0808">Transferase</keyword>
<keyword evidence="2" id="KW-0548">Nucleotidyltransferase</keyword>
<dbReference type="PANTHER" id="PTHR43031:SF1">
    <property type="entry name" value="PYRIDINE NUCLEOTIDE-DISULPHIDE OXIDOREDUCTASE"/>
    <property type="match status" value="1"/>
</dbReference>
<reference evidence="2" key="1">
    <citation type="submission" date="2020-02" db="EMBL/GenBank/DDBJ databases">
        <authorList>
            <person name="Meier V. D."/>
        </authorList>
    </citation>
    <scope>NUCLEOTIDE SEQUENCE</scope>
    <source>
        <strain evidence="2">AVDCRST_MAG33</strain>
    </source>
</reference>
<gene>
    <name evidence="2" type="ORF">AVDCRST_MAG33-844</name>
</gene>
<proteinExistence type="predicted"/>
<dbReference type="PANTHER" id="PTHR43031">
    <property type="entry name" value="FAD-DEPENDENT OXIDOREDUCTASE"/>
    <property type="match status" value="1"/>
</dbReference>
<protein>
    <submittedName>
        <fullName evidence="2">Rhodanese-related sulfurtransferase / Molybdopterin-synthase adenylyltransferase</fullName>
        <ecNumber evidence="2">2.7.7.80</ecNumber>
    </submittedName>
</protein>
<dbReference type="PROSITE" id="PS50206">
    <property type="entry name" value="RHODANESE_3"/>
    <property type="match status" value="1"/>
</dbReference>
<organism evidence="2">
    <name type="scientific">uncultured Thermomicrobiales bacterium</name>
    <dbReference type="NCBI Taxonomy" id="1645740"/>
    <lineage>
        <taxon>Bacteria</taxon>
        <taxon>Pseudomonadati</taxon>
        <taxon>Thermomicrobiota</taxon>
        <taxon>Thermomicrobia</taxon>
        <taxon>Thermomicrobiales</taxon>
        <taxon>environmental samples</taxon>
    </lineage>
</organism>
<dbReference type="GO" id="GO:0061605">
    <property type="term" value="F:molybdopterin-synthase adenylyltransferase activity"/>
    <property type="evidence" value="ECO:0007669"/>
    <property type="project" value="UniProtKB-EC"/>
</dbReference>
<name>A0A6J4UHI3_9BACT</name>
<dbReference type="InterPro" id="IPR001763">
    <property type="entry name" value="Rhodanese-like_dom"/>
</dbReference>
<dbReference type="InterPro" id="IPR036873">
    <property type="entry name" value="Rhodanese-like_dom_sf"/>
</dbReference>
<dbReference type="EMBL" id="CADCWK010000072">
    <property type="protein sequence ID" value="CAA9550409.1"/>
    <property type="molecule type" value="Genomic_DNA"/>
</dbReference>
<dbReference type="AlphaFoldDB" id="A0A6J4UHI3"/>
<evidence type="ECO:0000259" key="1">
    <source>
        <dbReference type="PROSITE" id="PS50206"/>
    </source>
</evidence>
<evidence type="ECO:0000313" key="2">
    <source>
        <dbReference type="EMBL" id="CAA9550409.1"/>
    </source>
</evidence>
<accession>A0A6J4UHI3</accession>
<feature type="domain" description="Rhodanese" evidence="1">
    <location>
        <begin position="25"/>
        <end position="115"/>
    </location>
</feature>
<sequence>MTASQPGQQIPNVPEVDVDGAQRMIDEGAIALDVREPNEFAEGVIPGAVLIPRADVPERIGDLIPDPSTPIVVYCAGGVRSAFATRTLEELGYTGAVSLAGGFNAWGAAGKPTAGPQ</sequence>
<dbReference type="Pfam" id="PF00581">
    <property type="entry name" value="Rhodanese"/>
    <property type="match status" value="1"/>
</dbReference>
<dbReference type="SMART" id="SM00450">
    <property type="entry name" value="RHOD"/>
    <property type="match status" value="1"/>
</dbReference>
<dbReference type="CDD" id="cd00158">
    <property type="entry name" value="RHOD"/>
    <property type="match status" value="1"/>
</dbReference>
<dbReference type="SUPFAM" id="SSF52821">
    <property type="entry name" value="Rhodanese/Cell cycle control phosphatase"/>
    <property type="match status" value="1"/>
</dbReference>
<dbReference type="Gene3D" id="3.40.250.10">
    <property type="entry name" value="Rhodanese-like domain"/>
    <property type="match status" value="1"/>
</dbReference>
<dbReference type="EC" id="2.7.7.80" evidence="2"/>